<dbReference type="Proteomes" id="UP001497497">
    <property type="component" value="Unassembled WGS sequence"/>
</dbReference>
<protein>
    <submittedName>
        <fullName evidence="2">Uncharacterized protein</fullName>
    </submittedName>
</protein>
<reference evidence="2 3" key="1">
    <citation type="submission" date="2024-04" db="EMBL/GenBank/DDBJ databases">
        <authorList>
            <consortium name="Genoscope - CEA"/>
            <person name="William W."/>
        </authorList>
    </citation>
    <scope>NUCLEOTIDE SEQUENCE [LARGE SCALE GENOMIC DNA]</scope>
</reference>
<comment type="caution">
    <text evidence="2">The sequence shown here is derived from an EMBL/GenBank/DDBJ whole genome shotgun (WGS) entry which is preliminary data.</text>
</comment>
<accession>A0AAV2IHH5</accession>
<evidence type="ECO:0000313" key="2">
    <source>
        <dbReference type="EMBL" id="CAL1545581.1"/>
    </source>
</evidence>
<feature type="chain" id="PRO_5043729818" evidence="1">
    <location>
        <begin position="19"/>
        <end position="112"/>
    </location>
</feature>
<name>A0AAV2IHH5_LYMST</name>
<evidence type="ECO:0000313" key="3">
    <source>
        <dbReference type="Proteomes" id="UP001497497"/>
    </source>
</evidence>
<organism evidence="2 3">
    <name type="scientific">Lymnaea stagnalis</name>
    <name type="common">Great pond snail</name>
    <name type="synonym">Helix stagnalis</name>
    <dbReference type="NCBI Taxonomy" id="6523"/>
    <lineage>
        <taxon>Eukaryota</taxon>
        <taxon>Metazoa</taxon>
        <taxon>Spiralia</taxon>
        <taxon>Lophotrochozoa</taxon>
        <taxon>Mollusca</taxon>
        <taxon>Gastropoda</taxon>
        <taxon>Heterobranchia</taxon>
        <taxon>Euthyneura</taxon>
        <taxon>Panpulmonata</taxon>
        <taxon>Hygrophila</taxon>
        <taxon>Lymnaeoidea</taxon>
        <taxon>Lymnaeidae</taxon>
        <taxon>Lymnaea</taxon>
    </lineage>
</organism>
<dbReference type="EMBL" id="CAXITT010000724">
    <property type="protein sequence ID" value="CAL1545581.1"/>
    <property type="molecule type" value="Genomic_DNA"/>
</dbReference>
<gene>
    <name evidence="2" type="ORF">GSLYS_00019053001</name>
</gene>
<keyword evidence="3" id="KW-1185">Reference proteome</keyword>
<keyword evidence="1" id="KW-0732">Signal</keyword>
<feature type="signal peptide" evidence="1">
    <location>
        <begin position="1"/>
        <end position="18"/>
    </location>
</feature>
<proteinExistence type="predicted"/>
<sequence length="112" mass="12676">MALKDIVALSLVIVLAMADSDPRAAFCQDKCDDFEALERRCIEEKDCYESGFNDDTVTCLEECWPVAAPCRKACFDSFDTCGDQCPTYGNSCFEDCFQKTFTALRPELPDRW</sequence>
<evidence type="ECO:0000256" key="1">
    <source>
        <dbReference type="SAM" id="SignalP"/>
    </source>
</evidence>
<dbReference type="AlphaFoldDB" id="A0AAV2IHH5"/>